<dbReference type="Proteomes" id="UP001595829">
    <property type="component" value="Unassembled WGS sequence"/>
</dbReference>
<comment type="caution">
    <text evidence="1">The sequence shown here is derived from an EMBL/GenBank/DDBJ whole genome shotgun (WGS) entry which is preliminary data.</text>
</comment>
<sequence>MRQQRRERKACRRCGWEAVVGTDGTCRCCRAAVRLGEDEEWLAAELQRRDLAPGRPLQLAIEVDGLRLNARPLRQPRGKVPVSRPVWARYGPPPPEDNPSVCVEEVAGRLGLFAPLPRTFTREHGRRIAERAIDGLPTVLNELKHLAVERGTGPTWMVHTGGGARLALASRPPDEHLVRPEALADLPQMRPTILLALRRTGLLAPARPRIAPRWMSRTTGSCADCLAWTNYEDQRCARCLNWRHVHPIGTCHRCGRLLPVPDDHCRRCVLLLAETASGSLEGLEGEDRVVADPWARVCFTCRGLARGLPVCPGR</sequence>
<reference evidence="2" key="1">
    <citation type="journal article" date="2019" name="Int. J. Syst. Evol. Microbiol.">
        <title>The Global Catalogue of Microorganisms (GCM) 10K type strain sequencing project: providing services to taxonomists for standard genome sequencing and annotation.</title>
        <authorList>
            <consortium name="The Broad Institute Genomics Platform"/>
            <consortium name="The Broad Institute Genome Sequencing Center for Infectious Disease"/>
            <person name="Wu L."/>
            <person name="Ma J."/>
        </authorList>
    </citation>
    <scope>NUCLEOTIDE SEQUENCE [LARGE SCALE GENOMIC DNA]</scope>
    <source>
        <strain evidence="2">CGMCC 4.1648</strain>
    </source>
</reference>
<keyword evidence="2" id="KW-1185">Reference proteome</keyword>
<dbReference type="EMBL" id="JBHSJD010000002">
    <property type="protein sequence ID" value="MFC5021846.1"/>
    <property type="molecule type" value="Genomic_DNA"/>
</dbReference>
<name>A0ABV9XCC0_9ACTN</name>
<gene>
    <name evidence="1" type="ORF">ACFPM3_06775</name>
</gene>
<dbReference type="RefSeq" id="WP_345693783.1">
    <property type="nucleotide sequence ID" value="NZ_BAABIT010000001.1"/>
</dbReference>
<protein>
    <submittedName>
        <fullName evidence="1">Uncharacterized protein</fullName>
    </submittedName>
</protein>
<proteinExistence type="predicted"/>
<evidence type="ECO:0000313" key="1">
    <source>
        <dbReference type="EMBL" id="MFC5021846.1"/>
    </source>
</evidence>
<accession>A0ABV9XCC0</accession>
<organism evidence="1 2">
    <name type="scientific">Streptomyces coeruleoprunus</name>
    <dbReference type="NCBI Taxonomy" id="285563"/>
    <lineage>
        <taxon>Bacteria</taxon>
        <taxon>Bacillati</taxon>
        <taxon>Actinomycetota</taxon>
        <taxon>Actinomycetes</taxon>
        <taxon>Kitasatosporales</taxon>
        <taxon>Streptomycetaceae</taxon>
        <taxon>Streptomyces</taxon>
    </lineage>
</organism>
<evidence type="ECO:0000313" key="2">
    <source>
        <dbReference type="Proteomes" id="UP001595829"/>
    </source>
</evidence>